<dbReference type="PaxDb" id="2903-EOD19556"/>
<dbReference type="Proteomes" id="UP000013827">
    <property type="component" value="Unassembled WGS sequence"/>
</dbReference>
<reference evidence="2" key="2">
    <citation type="submission" date="2024-10" db="UniProtKB">
        <authorList>
            <consortium name="EnsemblProtists"/>
        </authorList>
    </citation>
    <scope>IDENTIFICATION</scope>
</reference>
<proteinExistence type="predicted"/>
<feature type="compositionally biased region" description="Low complexity" evidence="1">
    <location>
        <begin position="184"/>
        <end position="193"/>
    </location>
</feature>
<protein>
    <recommendedName>
        <fullName evidence="4">O-fucosyltransferase family protein</fullName>
    </recommendedName>
</protein>
<dbReference type="KEGG" id="ehx:EMIHUDRAFT_102205"/>
<name>A0A0D3J7S1_EMIH1</name>
<dbReference type="HOGENOM" id="CLU_988450_0_0_1"/>
<keyword evidence="3" id="KW-1185">Reference proteome</keyword>
<accession>A0A0D3J7S1</accession>
<dbReference type="AlphaFoldDB" id="A0A0D3J7S1"/>
<dbReference type="GeneID" id="17265057"/>
<dbReference type="EnsemblProtists" id="EOD19556">
    <property type="protein sequence ID" value="EOD19556"/>
    <property type="gene ID" value="EMIHUDRAFT_102205"/>
</dbReference>
<dbReference type="Gene3D" id="3.40.50.11350">
    <property type="match status" value="1"/>
</dbReference>
<dbReference type="RefSeq" id="XP_005771985.1">
    <property type="nucleotide sequence ID" value="XM_005771928.1"/>
</dbReference>
<feature type="compositionally biased region" description="Basic and acidic residues" evidence="1">
    <location>
        <begin position="194"/>
        <end position="204"/>
    </location>
</feature>
<evidence type="ECO:0008006" key="4">
    <source>
        <dbReference type="Google" id="ProtNLM"/>
    </source>
</evidence>
<evidence type="ECO:0000256" key="1">
    <source>
        <dbReference type="SAM" id="MobiDB-lite"/>
    </source>
</evidence>
<feature type="region of interest" description="Disordered" evidence="1">
    <location>
        <begin position="184"/>
        <end position="204"/>
    </location>
</feature>
<reference evidence="3" key="1">
    <citation type="journal article" date="2013" name="Nature">
        <title>Pan genome of the phytoplankton Emiliania underpins its global distribution.</title>
        <authorList>
            <person name="Read B.A."/>
            <person name="Kegel J."/>
            <person name="Klute M.J."/>
            <person name="Kuo A."/>
            <person name="Lefebvre S.C."/>
            <person name="Maumus F."/>
            <person name="Mayer C."/>
            <person name="Miller J."/>
            <person name="Monier A."/>
            <person name="Salamov A."/>
            <person name="Young J."/>
            <person name="Aguilar M."/>
            <person name="Claverie J.M."/>
            <person name="Frickenhaus S."/>
            <person name="Gonzalez K."/>
            <person name="Herman E.K."/>
            <person name="Lin Y.C."/>
            <person name="Napier J."/>
            <person name="Ogata H."/>
            <person name="Sarno A.F."/>
            <person name="Shmutz J."/>
            <person name="Schroeder D."/>
            <person name="de Vargas C."/>
            <person name="Verret F."/>
            <person name="von Dassow P."/>
            <person name="Valentin K."/>
            <person name="Van de Peer Y."/>
            <person name="Wheeler G."/>
            <person name="Dacks J.B."/>
            <person name="Delwiche C.F."/>
            <person name="Dyhrman S.T."/>
            <person name="Glockner G."/>
            <person name="John U."/>
            <person name="Richards T."/>
            <person name="Worden A.Z."/>
            <person name="Zhang X."/>
            <person name="Grigoriev I.V."/>
            <person name="Allen A.E."/>
            <person name="Bidle K."/>
            <person name="Borodovsky M."/>
            <person name="Bowler C."/>
            <person name="Brownlee C."/>
            <person name="Cock J.M."/>
            <person name="Elias M."/>
            <person name="Gladyshev V.N."/>
            <person name="Groth M."/>
            <person name="Guda C."/>
            <person name="Hadaegh A."/>
            <person name="Iglesias-Rodriguez M.D."/>
            <person name="Jenkins J."/>
            <person name="Jones B.M."/>
            <person name="Lawson T."/>
            <person name="Leese F."/>
            <person name="Lindquist E."/>
            <person name="Lobanov A."/>
            <person name="Lomsadze A."/>
            <person name="Malik S.B."/>
            <person name="Marsh M.E."/>
            <person name="Mackinder L."/>
            <person name="Mock T."/>
            <person name="Mueller-Roeber B."/>
            <person name="Pagarete A."/>
            <person name="Parker M."/>
            <person name="Probert I."/>
            <person name="Quesneville H."/>
            <person name="Raines C."/>
            <person name="Rensing S.A."/>
            <person name="Riano-Pachon D.M."/>
            <person name="Richier S."/>
            <person name="Rokitta S."/>
            <person name="Shiraiwa Y."/>
            <person name="Soanes D.M."/>
            <person name="van der Giezen M."/>
            <person name="Wahlund T.M."/>
            <person name="Williams B."/>
            <person name="Wilson W."/>
            <person name="Wolfe G."/>
            <person name="Wurch L.L."/>
        </authorList>
    </citation>
    <scope>NUCLEOTIDE SEQUENCE</scope>
</reference>
<sequence>MVDFICAEAGLCNKLRSVLSYREAAVQRGRRLVVLWRLGAACDSPFEDLFEPLPGVVMLHGLGELPPAHREALAAGGGAAKASVYDSHPSIKYTETEATMYAALSPLPPVRAAAAANVAACGGAFVAVHMRRTDHTAMFGDRTPDEAFFTFLEERAPLPIFCATDNALTLREVGRRFPLRLRGAAPIPEPAGGEAEREAEGEARHTSVERAAVDLLTCVEATAFMGTYMSSFSDAIALLRRARGLDTSDDRHVVRSLGGKHYDPDVHSVALPPLGPPAGEPG</sequence>
<organism evidence="2 3">
    <name type="scientific">Emiliania huxleyi (strain CCMP1516)</name>
    <dbReference type="NCBI Taxonomy" id="280463"/>
    <lineage>
        <taxon>Eukaryota</taxon>
        <taxon>Haptista</taxon>
        <taxon>Haptophyta</taxon>
        <taxon>Prymnesiophyceae</taxon>
        <taxon>Isochrysidales</taxon>
        <taxon>Noelaerhabdaceae</taxon>
        <taxon>Emiliania</taxon>
    </lineage>
</organism>
<evidence type="ECO:0000313" key="2">
    <source>
        <dbReference type="EnsemblProtists" id="EOD19556"/>
    </source>
</evidence>
<evidence type="ECO:0000313" key="3">
    <source>
        <dbReference type="Proteomes" id="UP000013827"/>
    </source>
</evidence>